<feature type="transmembrane region" description="Helical" evidence="8">
    <location>
        <begin position="438"/>
        <end position="456"/>
    </location>
</feature>
<evidence type="ECO:0000259" key="9">
    <source>
        <dbReference type="Pfam" id="PF07779"/>
    </source>
</evidence>
<feature type="transmembrane region" description="Helical" evidence="8">
    <location>
        <begin position="766"/>
        <end position="783"/>
    </location>
</feature>
<evidence type="ECO:0000256" key="1">
    <source>
        <dbReference type="ARBA" id="ARBA00004141"/>
    </source>
</evidence>
<keyword evidence="11" id="KW-1185">Reference proteome</keyword>
<feature type="transmembrane region" description="Helical" evidence="8">
    <location>
        <begin position="659"/>
        <end position="677"/>
    </location>
</feature>
<keyword evidence="7" id="KW-0325">Glycoprotein</keyword>
<reference evidence="10" key="1">
    <citation type="submission" date="2023-11" db="EMBL/GenBank/DDBJ databases">
        <authorList>
            <person name="De Vega J J."/>
            <person name="De Vega J J."/>
        </authorList>
    </citation>
    <scope>NUCLEOTIDE SEQUENCE</scope>
</reference>
<keyword evidence="6 8" id="KW-0472">Membrane</keyword>
<evidence type="ECO:0000256" key="4">
    <source>
        <dbReference type="ARBA" id="ARBA00022692"/>
    </source>
</evidence>
<organism evidence="10 11">
    <name type="scientific">Mycena citricolor</name>
    <dbReference type="NCBI Taxonomy" id="2018698"/>
    <lineage>
        <taxon>Eukaryota</taxon>
        <taxon>Fungi</taxon>
        <taxon>Dikarya</taxon>
        <taxon>Basidiomycota</taxon>
        <taxon>Agaricomycotina</taxon>
        <taxon>Agaricomycetes</taxon>
        <taxon>Agaricomycetidae</taxon>
        <taxon>Agaricales</taxon>
        <taxon>Marasmiineae</taxon>
        <taxon>Mycenaceae</taxon>
        <taxon>Mycena</taxon>
    </lineage>
</organism>
<comment type="similarity">
    <text evidence="2">Belongs to the PC-esterase family. CASD1 subfamily.</text>
</comment>
<dbReference type="EMBL" id="CAVNYO010000440">
    <property type="protein sequence ID" value="CAK5280190.1"/>
    <property type="molecule type" value="Genomic_DNA"/>
</dbReference>
<feature type="transmembrane region" description="Helical" evidence="8">
    <location>
        <begin position="342"/>
        <end position="358"/>
    </location>
</feature>
<evidence type="ECO:0000256" key="8">
    <source>
        <dbReference type="SAM" id="Phobius"/>
    </source>
</evidence>
<dbReference type="Proteomes" id="UP001295794">
    <property type="component" value="Unassembled WGS sequence"/>
</dbReference>
<evidence type="ECO:0000256" key="6">
    <source>
        <dbReference type="ARBA" id="ARBA00023136"/>
    </source>
</evidence>
<feature type="transmembrane region" description="Helical" evidence="8">
    <location>
        <begin position="629"/>
        <end position="647"/>
    </location>
</feature>
<dbReference type="InterPro" id="IPR012419">
    <property type="entry name" value="Cas1_AcylTrans_dom"/>
</dbReference>
<dbReference type="GO" id="GO:0005975">
    <property type="term" value="P:carbohydrate metabolic process"/>
    <property type="evidence" value="ECO:0007669"/>
    <property type="project" value="UniProtKB-ARBA"/>
</dbReference>
<feature type="transmembrane region" description="Helical" evidence="8">
    <location>
        <begin position="518"/>
        <end position="535"/>
    </location>
</feature>
<feature type="transmembrane region" description="Helical" evidence="8">
    <location>
        <begin position="697"/>
        <end position="715"/>
    </location>
</feature>
<feature type="transmembrane region" description="Helical" evidence="8">
    <location>
        <begin position="370"/>
        <end position="391"/>
    </location>
</feature>
<evidence type="ECO:0000256" key="2">
    <source>
        <dbReference type="ARBA" id="ARBA00010666"/>
    </source>
</evidence>
<sequence length="784" mass="88275">MSQLYWQTGSILFSVIAVLLRYALFDQFDPSRCEALTHQGSWLDHKLTRWQPHGCMLHEYRPQDGSKCLGGGEVVFIGDSVTRNLFFQFASILDPSIQGSPVGDEFKHQDHSVRTKSGTNLFFAWDPFLNGTKLNTLLYAELLKEQKPALLVVGGGLWYLRYAPTSGGLPAYEANTEKLFHRLGIQFPADEVVMLPIEDIVTSKLSPERAGTMHHSDIDAMNSDLIHRVNPYTGQFPNLLSGNRRTSPVWLPMVFNQMLHPAATVDGIHFSDSLVKTQANILLNLRCNNELPKLPPMDKTCCRSYPNPVPVQALILGTILLWGPVALYTLRHRGPLASQDGLRSGLILSAALAIVYLADRSGLWLKEHKNYSPTMFGGLSIFAVVAGLYTMKRGDKDLGFLNRDQTDEWKGWMQLMILIYHLLGASKISGIYNPIRVLVASYLFMTGYGHVSFYLLKADYSFSRVAQILVRTNILTVLLAFVMGTDYMLYYFSALVTFWFLVTYATMAVGAQYNTRTPLLVAKLTLACIAVALVAKQEWLTAALFDLLERVFAIRWSAREWGFRVTLDLYIVFVGQLAAVAVIKCREHKLVEHRHWPTLVKGATLLSGVVLVWFFAFELGQESKFTYNTWHPYISWLPVLAFAVLRNATPALRSMSSDVFIWAGKCSLELFILQFHFFLAADTKGVLVVIPGPQWRLLNLLATSIAFISISHLVAEATGDITKRICVSDVTRSVLPVTAATDEQEKNEQSTSGLWWWIQQRLPRRLLVILGLLWIANVTWRIGQ</sequence>
<keyword evidence="3" id="KW-0808">Transferase</keyword>
<comment type="subcellular location">
    <subcellularLocation>
        <location evidence="1">Membrane</location>
        <topology evidence="1">Multi-pass membrane protein</topology>
    </subcellularLocation>
</comment>
<feature type="transmembrane region" description="Helical" evidence="8">
    <location>
        <begin position="309"/>
        <end position="330"/>
    </location>
</feature>
<comment type="caution">
    <text evidence="10">The sequence shown here is derived from an EMBL/GenBank/DDBJ whole genome shotgun (WGS) entry which is preliminary data.</text>
</comment>
<keyword evidence="4 8" id="KW-0812">Transmembrane</keyword>
<keyword evidence="5 8" id="KW-1133">Transmembrane helix</keyword>
<feature type="transmembrane region" description="Helical" evidence="8">
    <location>
        <begin position="490"/>
        <end position="511"/>
    </location>
</feature>
<feature type="domain" description="Cas1p 10 TM acyl transferase" evidence="9">
    <location>
        <begin position="347"/>
        <end position="733"/>
    </location>
</feature>
<evidence type="ECO:0000256" key="5">
    <source>
        <dbReference type="ARBA" id="ARBA00022989"/>
    </source>
</evidence>
<evidence type="ECO:0000256" key="3">
    <source>
        <dbReference type="ARBA" id="ARBA00022679"/>
    </source>
</evidence>
<evidence type="ECO:0000313" key="11">
    <source>
        <dbReference type="Proteomes" id="UP001295794"/>
    </source>
</evidence>
<accession>A0AAD2HSG0</accession>
<evidence type="ECO:0000256" key="7">
    <source>
        <dbReference type="ARBA" id="ARBA00023180"/>
    </source>
</evidence>
<feature type="transmembrane region" description="Helical" evidence="8">
    <location>
        <begin position="468"/>
        <end position="484"/>
    </location>
</feature>
<gene>
    <name evidence="10" type="ORF">MYCIT1_LOCUS30678</name>
</gene>
<dbReference type="PANTHER" id="PTHR13533:SF1">
    <property type="entry name" value="N-ACETYLNEURAMINATE 9-O-ACETYLTRANSFERASE"/>
    <property type="match status" value="1"/>
</dbReference>
<dbReference type="AlphaFoldDB" id="A0AAD2HSG0"/>
<protein>
    <recommendedName>
        <fullName evidence="9">Cas1p 10 TM acyl transferase domain-containing protein</fullName>
    </recommendedName>
</protein>
<dbReference type="GO" id="GO:0016740">
    <property type="term" value="F:transferase activity"/>
    <property type="evidence" value="ECO:0007669"/>
    <property type="project" value="UniProtKB-KW"/>
</dbReference>
<name>A0AAD2HSG0_9AGAR</name>
<dbReference type="GO" id="GO:0016020">
    <property type="term" value="C:membrane"/>
    <property type="evidence" value="ECO:0007669"/>
    <property type="project" value="UniProtKB-SubCell"/>
</dbReference>
<proteinExistence type="inferred from homology"/>
<dbReference type="GO" id="GO:0005794">
    <property type="term" value="C:Golgi apparatus"/>
    <property type="evidence" value="ECO:0007669"/>
    <property type="project" value="UniProtKB-ARBA"/>
</dbReference>
<dbReference type="PANTHER" id="PTHR13533">
    <property type="entry name" value="N-ACETYLNEURAMINATE 9-O-ACETYLTRANSFERASE"/>
    <property type="match status" value="1"/>
</dbReference>
<evidence type="ECO:0000313" key="10">
    <source>
        <dbReference type="EMBL" id="CAK5280190.1"/>
    </source>
</evidence>
<feature type="transmembrane region" description="Helical" evidence="8">
    <location>
        <begin position="598"/>
        <end position="617"/>
    </location>
</feature>
<feature type="transmembrane region" description="Helical" evidence="8">
    <location>
        <begin position="569"/>
        <end position="586"/>
    </location>
</feature>
<dbReference type="Pfam" id="PF07779">
    <property type="entry name" value="Cas1_AcylT"/>
    <property type="match status" value="1"/>
</dbReference>